<dbReference type="InterPro" id="IPR020635">
    <property type="entry name" value="Tyr_kinase_cat_dom"/>
</dbReference>
<dbReference type="Pfam" id="PF07714">
    <property type="entry name" value="PK_Tyr_Ser-Thr"/>
    <property type="match status" value="1"/>
</dbReference>
<gene>
    <name evidence="3" type="ORF">PROFUN_13526</name>
</gene>
<dbReference type="GO" id="GO:0043235">
    <property type="term" value="C:receptor complex"/>
    <property type="evidence" value="ECO:0007669"/>
    <property type="project" value="TreeGrafter"/>
</dbReference>
<accession>A0A2P6N3H0</accession>
<dbReference type="Gene3D" id="1.10.510.10">
    <property type="entry name" value="Transferase(Phosphotransferase) domain 1"/>
    <property type="match status" value="1"/>
</dbReference>
<name>A0A2P6N3H0_9EUKA</name>
<evidence type="ECO:0000313" key="3">
    <source>
        <dbReference type="EMBL" id="PRP78508.1"/>
    </source>
</evidence>
<feature type="domain" description="Protein kinase" evidence="2">
    <location>
        <begin position="688"/>
        <end position="951"/>
    </location>
</feature>
<dbReference type="PROSITE" id="PS00109">
    <property type="entry name" value="PROTEIN_KINASE_TYR"/>
    <property type="match status" value="1"/>
</dbReference>
<keyword evidence="1" id="KW-1133">Transmembrane helix</keyword>
<dbReference type="SUPFAM" id="SSF56112">
    <property type="entry name" value="Protein kinase-like (PK-like)"/>
    <property type="match status" value="1"/>
</dbReference>
<dbReference type="InParanoid" id="A0A2P6N3H0"/>
<dbReference type="EMBL" id="MDYQ01000219">
    <property type="protein sequence ID" value="PRP78508.1"/>
    <property type="molecule type" value="Genomic_DNA"/>
</dbReference>
<dbReference type="AlphaFoldDB" id="A0A2P6N3H0"/>
<dbReference type="GO" id="GO:0005886">
    <property type="term" value="C:plasma membrane"/>
    <property type="evidence" value="ECO:0007669"/>
    <property type="project" value="TreeGrafter"/>
</dbReference>
<feature type="transmembrane region" description="Helical" evidence="1">
    <location>
        <begin position="652"/>
        <end position="674"/>
    </location>
</feature>
<dbReference type="PANTHER" id="PTHR24416">
    <property type="entry name" value="TYROSINE-PROTEIN KINASE RECEPTOR"/>
    <property type="match status" value="1"/>
</dbReference>
<evidence type="ECO:0000256" key="1">
    <source>
        <dbReference type="SAM" id="Phobius"/>
    </source>
</evidence>
<protein>
    <recommendedName>
        <fullName evidence="2">Protein kinase domain-containing protein</fullName>
    </recommendedName>
</protein>
<dbReference type="PROSITE" id="PS50011">
    <property type="entry name" value="PROTEIN_KINASE_DOM"/>
    <property type="match status" value="1"/>
</dbReference>
<dbReference type="InterPro" id="IPR001245">
    <property type="entry name" value="Ser-Thr/Tyr_kinase_cat_dom"/>
</dbReference>
<keyword evidence="1" id="KW-0472">Membrane</keyword>
<dbReference type="InterPro" id="IPR011050">
    <property type="entry name" value="Pectin_lyase_fold/virulence"/>
</dbReference>
<evidence type="ECO:0000259" key="2">
    <source>
        <dbReference type="PROSITE" id="PS50011"/>
    </source>
</evidence>
<reference evidence="3 4" key="1">
    <citation type="journal article" date="2018" name="Genome Biol. Evol.">
        <title>Multiple Roots of Fruiting Body Formation in Amoebozoa.</title>
        <authorList>
            <person name="Hillmann F."/>
            <person name="Forbes G."/>
            <person name="Novohradska S."/>
            <person name="Ferling I."/>
            <person name="Riege K."/>
            <person name="Groth M."/>
            <person name="Westermann M."/>
            <person name="Marz M."/>
            <person name="Spaller T."/>
            <person name="Winckler T."/>
            <person name="Schaap P."/>
            <person name="Glockner G."/>
        </authorList>
    </citation>
    <scope>NUCLEOTIDE SEQUENCE [LARGE SCALE GENOMIC DNA]</scope>
    <source>
        <strain evidence="3 4">Jena</strain>
    </source>
</reference>
<sequence>MNQTYGTVIFWCIYSCPRLLTHSFRLNEETSITLLTTHEKSEIHCYSVTLGPDVYWFDQGVQTSASISGGLTHDNEIAVYLNGGEYLQQSLTLSLNGSEQIYVGGIDVNNRPIFKSSITISNASVFTLENIEYNGTTNSDSAIIFRDGRFDNITINRLRVSNVYTNLNGGAIRFTTRSVTNFLKISNSSFSDNTAVSGGSIYLGGVIHQFELSFSSFSSSQASVGGGVSVSGQISNGTIHDCLFSHNSAFLQGGSISFEIWSQIQHMHIHHCQFVSSSAPLGAAIALSGSGVYHLSSTSFSLGRGVRGGGIYTTNEKPLTLSLYNVTFSNNTADAGGAFHLNGGLHSLYGNQVFLHNNRAAIGGGIRCERAKSIMLETSEMMENIAKYEGGALSISQEENLVVQMRGMNISNNRALLSGGGISTVGSIDLFISHSTIKNNSVSHDAGGGLYVNTSRSVTFDDVELRDNEAVDGGGANIFGTFKMLRSHVVNNHASNNGGGLLLNGPSTSSLKKREGVAPVEMSDSMLSGNVAGDKGGAVYLPGGRNGVNFVNVTIENNNSTCGGGIALTGVTHMSDSILLGNTATYGNSLSIVGNSSTTLSSTSIGPGVQVHIDEGLHVELSGVDHSSIQCPTPRVASFSSQSTFYCIKPRYTSIVIGVIMLALISLTVTIIIFRQQAKIRKRRHFEVNLVDLDIENARKMVIDYEEISLTKKIGEGAFDVAVKQLLSQTVSGDQLRSFLAEVNLIQELRSHPNVVMFLGATIPPQPFSLVTEFCHGGSLDVYLMNHRNTLTIETKRRFMLGIALGMRHIHAEKICHRDLAARNILLTAALEPKISDFGMSRQQDTESIESKTTNNIGPLKWMSPEAIRDNVYSSMSDVYSYGVVMWEIMTCELPWNDVGNMNACIAVLSGERPPMSIEWSHDIRVLMRACWNEEPTFRPDFAQIISRLSLSTSREITEEDFRDVEMVVVHDGMVYASNMDLGEEKDDFGLASADISTLCSLSSPSTPRAMTPQNQT</sequence>
<evidence type="ECO:0000313" key="4">
    <source>
        <dbReference type="Proteomes" id="UP000241769"/>
    </source>
</evidence>
<dbReference type="InterPro" id="IPR006626">
    <property type="entry name" value="PbH1"/>
</dbReference>
<proteinExistence type="predicted"/>
<dbReference type="InterPro" id="IPR050122">
    <property type="entry name" value="RTK"/>
</dbReference>
<dbReference type="GO" id="GO:0007169">
    <property type="term" value="P:cell surface receptor protein tyrosine kinase signaling pathway"/>
    <property type="evidence" value="ECO:0007669"/>
    <property type="project" value="TreeGrafter"/>
</dbReference>
<dbReference type="InterPro" id="IPR000719">
    <property type="entry name" value="Prot_kinase_dom"/>
</dbReference>
<dbReference type="OrthoDB" id="2804215at2759"/>
<dbReference type="InterPro" id="IPR008266">
    <property type="entry name" value="Tyr_kinase_AS"/>
</dbReference>
<dbReference type="PANTHER" id="PTHR24416:SF617">
    <property type="entry name" value="RET ONCOGENE, ISOFORM A"/>
    <property type="match status" value="1"/>
</dbReference>
<dbReference type="Proteomes" id="UP000241769">
    <property type="component" value="Unassembled WGS sequence"/>
</dbReference>
<dbReference type="PRINTS" id="PR00109">
    <property type="entry name" value="TYRKINASE"/>
</dbReference>
<dbReference type="GO" id="GO:0005524">
    <property type="term" value="F:ATP binding"/>
    <property type="evidence" value="ECO:0007669"/>
    <property type="project" value="InterPro"/>
</dbReference>
<keyword evidence="1" id="KW-0812">Transmembrane</keyword>
<dbReference type="InterPro" id="IPR011009">
    <property type="entry name" value="Kinase-like_dom_sf"/>
</dbReference>
<comment type="caution">
    <text evidence="3">The sequence shown here is derived from an EMBL/GenBank/DDBJ whole genome shotgun (WGS) entry which is preliminary data.</text>
</comment>
<organism evidence="3 4">
    <name type="scientific">Planoprotostelium fungivorum</name>
    <dbReference type="NCBI Taxonomy" id="1890364"/>
    <lineage>
        <taxon>Eukaryota</taxon>
        <taxon>Amoebozoa</taxon>
        <taxon>Evosea</taxon>
        <taxon>Variosea</taxon>
        <taxon>Cavosteliida</taxon>
        <taxon>Cavosteliaceae</taxon>
        <taxon>Planoprotostelium</taxon>
    </lineage>
</organism>
<keyword evidence="4" id="KW-1185">Reference proteome</keyword>
<dbReference type="SUPFAM" id="SSF51126">
    <property type="entry name" value="Pectin lyase-like"/>
    <property type="match status" value="2"/>
</dbReference>
<dbReference type="GO" id="GO:0004714">
    <property type="term" value="F:transmembrane receptor protein tyrosine kinase activity"/>
    <property type="evidence" value="ECO:0007669"/>
    <property type="project" value="TreeGrafter"/>
</dbReference>
<dbReference type="SMART" id="SM00710">
    <property type="entry name" value="PbH1"/>
    <property type="match status" value="10"/>
</dbReference>
<dbReference type="SMART" id="SM00219">
    <property type="entry name" value="TyrKc"/>
    <property type="match status" value="1"/>
</dbReference>
<dbReference type="STRING" id="1890364.A0A2P6N3H0"/>
<dbReference type="CDD" id="cd13999">
    <property type="entry name" value="STKc_MAP3K-like"/>
    <property type="match status" value="1"/>
</dbReference>